<protein>
    <submittedName>
        <fullName evidence="2">Uncharacterized protein</fullName>
    </submittedName>
</protein>
<comment type="caution">
    <text evidence="2">The sequence shown here is derived from an EMBL/GenBank/DDBJ whole genome shotgun (WGS) entry which is preliminary data.</text>
</comment>
<feature type="compositionally biased region" description="Polar residues" evidence="1">
    <location>
        <begin position="115"/>
        <end position="129"/>
    </location>
</feature>
<gene>
    <name evidence="2" type="ORF">DF220_06435</name>
</gene>
<dbReference type="Proteomes" id="UP000244978">
    <property type="component" value="Unassembled WGS sequence"/>
</dbReference>
<proteinExistence type="predicted"/>
<sequence length="145" mass="15085">MIGAAAAAGATLAARSARTAAAHQEEDDTRWRTVSIYRSREEILPGGGLPVPLAELGAAIEVRAVEAPGGRGTELSARWAPGSDRTQHRSDRVGALRRALRNAKQLIEAGEIATTEGQPEGSRSATPTGFITDLVSSKAKSKGVS</sequence>
<keyword evidence="3" id="KW-1185">Reference proteome</keyword>
<feature type="region of interest" description="Disordered" evidence="1">
    <location>
        <begin position="109"/>
        <end position="145"/>
    </location>
</feature>
<reference evidence="3" key="1">
    <citation type="submission" date="2018-04" db="EMBL/GenBank/DDBJ databases">
        <authorList>
            <person name="Liu S."/>
            <person name="Wang Z."/>
            <person name="Li J."/>
        </authorList>
    </citation>
    <scope>NUCLEOTIDE SEQUENCE [LARGE SCALE GENOMIC DNA]</scope>
    <source>
        <strain evidence="3">S1194</strain>
    </source>
</reference>
<dbReference type="AlphaFoldDB" id="A0A2U1T0X2"/>
<name>A0A2U1T0X2_9MICO</name>
<accession>A0A2U1T0X2</accession>
<evidence type="ECO:0000256" key="1">
    <source>
        <dbReference type="SAM" id="MobiDB-lite"/>
    </source>
</evidence>
<feature type="region of interest" description="Disordered" evidence="1">
    <location>
        <begin position="70"/>
        <end position="92"/>
    </location>
</feature>
<dbReference type="EMBL" id="QEEX01000001">
    <property type="protein sequence ID" value="PWB97508.1"/>
    <property type="molecule type" value="Genomic_DNA"/>
</dbReference>
<evidence type="ECO:0000313" key="2">
    <source>
        <dbReference type="EMBL" id="PWB97508.1"/>
    </source>
</evidence>
<organism evidence="2 3">
    <name type="scientific">Homoserinimonas hongtaonis</name>
    <dbReference type="NCBI Taxonomy" id="2079791"/>
    <lineage>
        <taxon>Bacteria</taxon>
        <taxon>Bacillati</taxon>
        <taxon>Actinomycetota</taxon>
        <taxon>Actinomycetes</taxon>
        <taxon>Micrococcales</taxon>
        <taxon>Microbacteriaceae</taxon>
        <taxon>Homoserinimonas</taxon>
    </lineage>
</organism>
<evidence type="ECO:0000313" key="3">
    <source>
        <dbReference type="Proteomes" id="UP000244978"/>
    </source>
</evidence>